<dbReference type="EMBL" id="CAXLJM020000013">
    <property type="protein sequence ID" value="CAL8079797.1"/>
    <property type="molecule type" value="Genomic_DNA"/>
</dbReference>
<feature type="region of interest" description="Disordered" evidence="11">
    <location>
        <begin position="1"/>
        <end position="43"/>
    </location>
</feature>
<keyword evidence="5" id="KW-0863">Zinc-finger</keyword>
<evidence type="ECO:0000256" key="7">
    <source>
        <dbReference type="ARBA" id="ARBA00023015"/>
    </source>
</evidence>
<sequence>MNGAGANAYMSEDEYDDYPPPSKSSSSSGGPGGYYGAGPSGGGGSGPCTQIGSGYIPSGGGAGTPASRNQTCCLIDDTRRCHRPAGNASYSKRIQKTVYYKRLKLEIDPNANHIYICDHHKMVIQNARTRQKQGSDDEINETDDAPEVDLYQLQVNTLRRYKKHFKISSRPGLNKAQLADILMRHFKTIPVAEKETITYFIYMVKSEKSKLDNRNGQEANGANNSTAATDFTDRY</sequence>
<evidence type="ECO:0008006" key="16">
    <source>
        <dbReference type="Google" id="ProtNLM"/>
    </source>
</evidence>
<keyword evidence="15" id="KW-1185">Reference proteome</keyword>
<proteinExistence type="inferred from homology"/>
<evidence type="ECO:0000256" key="11">
    <source>
        <dbReference type="SAM" id="MobiDB-lite"/>
    </source>
</evidence>
<feature type="compositionally biased region" description="Gly residues" evidence="11">
    <location>
        <begin position="29"/>
        <end position="43"/>
    </location>
</feature>
<evidence type="ECO:0000313" key="14">
    <source>
        <dbReference type="EMBL" id="CAL8079797.1"/>
    </source>
</evidence>
<dbReference type="InterPro" id="IPR024145">
    <property type="entry name" value="His_deAcase_SAP30/SAP30L"/>
</dbReference>
<dbReference type="InterPro" id="IPR025717">
    <property type="entry name" value="SAP30_zn-finger"/>
</dbReference>
<keyword evidence="6" id="KW-0862">Zinc</keyword>
<comment type="similarity">
    <text evidence="2">Belongs to the SAP30 family.</text>
</comment>
<evidence type="ECO:0000256" key="1">
    <source>
        <dbReference type="ARBA" id="ARBA00004123"/>
    </source>
</evidence>
<organism evidence="14 15">
    <name type="scientific">Orchesella dallaii</name>
    <dbReference type="NCBI Taxonomy" id="48710"/>
    <lineage>
        <taxon>Eukaryota</taxon>
        <taxon>Metazoa</taxon>
        <taxon>Ecdysozoa</taxon>
        <taxon>Arthropoda</taxon>
        <taxon>Hexapoda</taxon>
        <taxon>Collembola</taxon>
        <taxon>Entomobryomorpha</taxon>
        <taxon>Entomobryoidea</taxon>
        <taxon>Orchesellidae</taxon>
        <taxon>Orchesellinae</taxon>
        <taxon>Orchesella</taxon>
    </lineage>
</organism>
<feature type="domain" description="Histone deacetylase complex subunit SAP30 Sin3 binding" evidence="13">
    <location>
        <begin position="153"/>
        <end position="205"/>
    </location>
</feature>
<comment type="subcellular location">
    <subcellularLocation>
        <location evidence="1">Nucleus</location>
    </subcellularLocation>
</comment>
<reference evidence="14 15" key="1">
    <citation type="submission" date="2024-08" db="EMBL/GenBank/DDBJ databases">
        <authorList>
            <person name="Cucini C."/>
            <person name="Frati F."/>
        </authorList>
    </citation>
    <scope>NUCLEOTIDE SEQUENCE [LARGE SCALE GENOMIC DNA]</scope>
</reference>
<comment type="caution">
    <text evidence="14">The sequence shown here is derived from an EMBL/GenBank/DDBJ whole genome shotgun (WGS) entry which is preliminary data.</text>
</comment>
<keyword evidence="4" id="KW-0479">Metal-binding</keyword>
<keyword evidence="3" id="KW-0678">Repressor</keyword>
<feature type="domain" description="Histone deacetylase complex subunit SAP30 zinc-finger" evidence="12">
    <location>
        <begin position="68"/>
        <end position="136"/>
    </location>
</feature>
<dbReference type="Pfam" id="PF13867">
    <property type="entry name" value="SAP30_Sin3_bdg"/>
    <property type="match status" value="1"/>
</dbReference>
<feature type="compositionally biased region" description="Polar residues" evidence="11">
    <location>
        <begin position="216"/>
        <end position="229"/>
    </location>
</feature>
<accession>A0ABP1PY55</accession>
<dbReference type="Gene3D" id="6.10.160.20">
    <property type="match status" value="1"/>
</dbReference>
<evidence type="ECO:0000259" key="12">
    <source>
        <dbReference type="Pfam" id="PF13866"/>
    </source>
</evidence>
<dbReference type="InterPro" id="IPR025718">
    <property type="entry name" value="SAP30_Sin3-bd"/>
</dbReference>
<evidence type="ECO:0000256" key="8">
    <source>
        <dbReference type="ARBA" id="ARBA00023125"/>
    </source>
</evidence>
<evidence type="ECO:0000256" key="2">
    <source>
        <dbReference type="ARBA" id="ARBA00006283"/>
    </source>
</evidence>
<evidence type="ECO:0000256" key="5">
    <source>
        <dbReference type="ARBA" id="ARBA00022771"/>
    </source>
</evidence>
<keyword evidence="9" id="KW-0804">Transcription</keyword>
<dbReference type="InterPro" id="IPR038291">
    <property type="entry name" value="SAP30_C_sf"/>
</dbReference>
<dbReference type="Proteomes" id="UP001642540">
    <property type="component" value="Unassembled WGS sequence"/>
</dbReference>
<dbReference type="Gene3D" id="3.40.1800.30">
    <property type="match status" value="1"/>
</dbReference>
<evidence type="ECO:0000256" key="9">
    <source>
        <dbReference type="ARBA" id="ARBA00023163"/>
    </source>
</evidence>
<evidence type="ECO:0000313" key="15">
    <source>
        <dbReference type="Proteomes" id="UP001642540"/>
    </source>
</evidence>
<keyword evidence="7" id="KW-0805">Transcription regulation</keyword>
<dbReference type="Pfam" id="PF13866">
    <property type="entry name" value="zf-SAP30"/>
    <property type="match status" value="1"/>
</dbReference>
<evidence type="ECO:0000256" key="3">
    <source>
        <dbReference type="ARBA" id="ARBA00022491"/>
    </source>
</evidence>
<dbReference type="PANTHER" id="PTHR13286:SF6">
    <property type="entry name" value="HISTONE DEACETYLASE COMPLEX SUBUNIT SAP30L-RELATED"/>
    <property type="match status" value="1"/>
</dbReference>
<name>A0ABP1PY55_9HEXA</name>
<evidence type="ECO:0000259" key="13">
    <source>
        <dbReference type="Pfam" id="PF13867"/>
    </source>
</evidence>
<dbReference type="PANTHER" id="PTHR13286">
    <property type="entry name" value="SAP30"/>
    <property type="match status" value="1"/>
</dbReference>
<feature type="region of interest" description="Disordered" evidence="11">
    <location>
        <begin position="212"/>
        <end position="235"/>
    </location>
</feature>
<evidence type="ECO:0000256" key="6">
    <source>
        <dbReference type="ARBA" id="ARBA00022833"/>
    </source>
</evidence>
<evidence type="ECO:0000256" key="10">
    <source>
        <dbReference type="ARBA" id="ARBA00023242"/>
    </source>
</evidence>
<keyword evidence="8" id="KW-0238">DNA-binding</keyword>
<evidence type="ECO:0000256" key="4">
    <source>
        <dbReference type="ARBA" id="ARBA00022723"/>
    </source>
</evidence>
<gene>
    <name evidence="14" type="ORF">ODALV1_LOCUS4473</name>
</gene>
<keyword evidence="10" id="KW-0539">Nucleus</keyword>
<protein>
    <recommendedName>
        <fullName evidence="16">Histone deacetylase complex subunit SAP30</fullName>
    </recommendedName>
</protein>